<dbReference type="SUPFAM" id="SSF55681">
    <property type="entry name" value="Class II aaRS and biotin synthetases"/>
    <property type="match status" value="1"/>
</dbReference>
<evidence type="ECO:0000256" key="6">
    <source>
        <dbReference type="ARBA" id="ARBA00023146"/>
    </source>
</evidence>
<feature type="domain" description="Aminoacyl-transfer RNA synthetases class-II family profile" evidence="10">
    <location>
        <begin position="234"/>
        <end position="544"/>
    </location>
</feature>
<dbReference type="CDD" id="cd04322">
    <property type="entry name" value="LysRS_N"/>
    <property type="match status" value="1"/>
</dbReference>
<dbReference type="InterPro" id="IPR004364">
    <property type="entry name" value="Aa-tRNA-synt_II"/>
</dbReference>
<dbReference type="RefSeq" id="WP_229792057.1">
    <property type="nucleotide sequence ID" value="NZ_BMXG01000004.1"/>
</dbReference>
<evidence type="ECO:0000256" key="8">
    <source>
        <dbReference type="HAMAP-Rule" id="MF_00252"/>
    </source>
</evidence>
<evidence type="ECO:0000256" key="5">
    <source>
        <dbReference type="ARBA" id="ARBA00022840"/>
    </source>
</evidence>
<feature type="binding site" evidence="8">
    <location>
        <position position="466"/>
    </location>
    <ligand>
        <name>Mg(2+)</name>
        <dbReference type="ChEBI" id="CHEBI:18420"/>
        <label>1</label>
    </ligand>
</feature>
<keyword evidence="8" id="KW-0648">Protein biosynthesis</keyword>
<dbReference type="Pfam" id="PF00152">
    <property type="entry name" value="tRNA-synt_2"/>
    <property type="match status" value="1"/>
</dbReference>
<evidence type="ECO:0000313" key="11">
    <source>
        <dbReference type="EMBL" id="GHB95477.1"/>
    </source>
</evidence>
<dbReference type="InterPro" id="IPR006195">
    <property type="entry name" value="aa-tRNA-synth_II"/>
</dbReference>
<dbReference type="SUPFAM" id="SSF50249">
    <property type="entry name" value="Nucleic acid-binding proteins"/>
    <property type="match status" value="1"/>
</dbReference>
<dbReference type="InterPro" id="IPR045864">
    <property type="entry name" value="aa-tRNA-synth_II/BPL/LPL"/>
</dbReference>
<keyword evidence="5 8" id="KW-0067">ATP-binding</keyword>
<dbReference type="Gene3D" id="2.40.50.140">
    <property type="entry name" value="Nucleic acid-binding proteins"/>
    <property type="match status" value="1"/>
</dbReference>
<dbReference type="Gene3D" id="3.30.930.10">
    <property type="entry name" value="Bira Bifunctional Protein, Domain 2"/>
    <property type="match status" value="1"/>
</dbReference>
<dbReference type="PANTHER" id="PTHR42918:SF15">
    <property type="entry name" value="LYSINE--TRNA LIGASE, CHLOROPLASTIC_MITOCHONDRIAL"/>
    <property type="match status" value="1"/>
</dbReference>
<dbReference type="HAMAP" id="MF_00252">
    <property type="entry name" value="Lys_tRNA_synth_class2"/>
    <property type="match status" value="1"/>
</dbReference>
<accession>A0A8J3GCN8</accession>
<dbReference type="InterPro" id="IPR002313">
    <property type="entry name" value="Lys-tRNA-ligase_II"/>
</dbReference>
<dbReference type="GO" id="GO:0005524">
    <property type="term" value="F:ATP binding"/>
    <property type="evidence" value="ECO:0007669"/>
    <property type="project" value="UniProtKB-UniRule"/>
</dbReference>
<reference evidence="11" key="1">
    <citation type="journal article" date="2014" name="Int. J. Syst. Evol. Microbiol.">
        <title>Complete genome sequence of Corynebacterium casei LMG S-19264T (=DSM 44701T), isolated from a smear-ripened cheese.</title>
        <authorList>
            <consortium name="US DOE Joint Genome Institute (JGI-PGF)"/>
            <person name="Walter F."/>
            <person name="Albersmeier A."/>
            <person name="Kalinowski J."/>
            <person name="Ruckert C."/>
        </authorList>
    </citation>
    <scope>NUCLEOTIDE SEQUENCE</scope>
    <source>
        <strain evidence="11">KCTC 12870</strain>
    </source>
</reference>
<keyword evidence="6 8" id="KW-0030">Aminoacyl-tRNA synthetase</keyword>
<feature type="binding site" evidence="8">
    <location>
        <position position="473"/>
    </location>
    <ligand>
        <name>Mg(2+)</name>
        <dbReference type="ChEBI" id="CHEBI:18420"/>
        <label>1</label>
    </ligand>
</feature>
<dbReference type="GO" id="GO:0005829">
    <property type="term" value="C:cytosol"/>
    <property type="evidence" value="ECO:0007669"/>
    <property type="project" value="TreeGrafter"/>
</dbReference>
<dbReference type="GO" id="GO:0000287">
    <property type="term" value="F:magnesium ion binding"/>
    <property type="evidence" value="ECO:0007669"/>
    <property type="project" value="UniProtKB-UniRule"/>
</dbReference>
<dbReference type="GO" id="GO:0000049">
    <property type="term" value="F:tRNA binding"/>
    <property type="evidence" value="ECO:0007669"/>
    <property type="project" value="TreeGrafter"/>
</dbReference>
<dbReference type="EC" id="6.1.1.6" evidence="8"/>
<comment type="catalytic activity">
    <reaction evidence="7 8 9">
        <text>tRNA(Lys) + L-lysine + ATP = L-lysyl-tRNA(Lys) + AMP + diphosphate</text>
        <dbReference type="Rhea" id="RHEA:20792"/>
        <dbReference type="Rhea" id="RHEA-COMP:9696"/>
        <dbReference type="Rhea" id="RHEA-COMP:9697"/>
        <dbReference type="ChEBI" id="CHEBI:30616"/>
        <dbReference type="ChEBI" id="CHEBI:32551"/>
        <dbReference type="ChEBI" id="CHEBI:33019"/>
        <dbReference type="ChEBI" id="CHEBI:78442"/>
        <dbReference type="ChEBI" id="CHEBI:78529"/>
        <dbReference type="ChEBI" id="CHEBI:456215"/>
        <dbReference type="EC" id="6.1.1.6"/>
    </reaction>
</comment>
<name>A0A8J3GCN8_9BACT</name>
<sequence length="553" mass="62751">MSQKQPDQDNSHDLFAVRRDKLDKLRAVGRDPFRTNWDQTHTSKQAFAQFEAEEAAFFDANPTVKAELAVYEAAAEKFNAAKMERRAKIQAGEITQQDPFELPEVPEKPEVPMGAEVSVAGRVVMFNVMGKASFLKLLDRDGIIQIYVTRDDLPEGDYNAFFKKMIDLGDIIGAKGKVFRTSTGEITVHITDYAIVSKSMRPLPEKFHGMKDPEQIYRQRYLDLISNEESRNRFRLRSEIIKEIRRYLWDRDFNEVETPCLHNVAGGAAARPFVTHMNALDCDFYLRIALELHLKRMLVGGVDRVFELGRVFRNEGLSRRHNPEFTMLEVYQAYTDHRGMMDLIKGLIHHLCENVLGTFQIPVHGKDEVIDFAAPWREAKYNDLVIEATGDADWFTRSREDKLAACEKLGIKVDPEAADFEVTNDVFEKLIEPTLIQPTFVTRIPKELCPLAKLNESGDGSLDVFELCINGQEIAPAYSEQNDPFVQREMFEAQVGEETQDLDEDFLVALEHGMPPAGGMGVGIDRLVILLTAAGNIRDTILFPTLRNKSSAE</sequence>
<dbReference type="NCBIfam" id="NF001756">
    <property type="entry name" value="PRK00484.1"/>
    <property type="match status" value="1"/>
</dbReference>
<proteinExistence type="inferred from homology"/>
<organism evidence="11 12">
    <name type="scientific">Cerasicoccus arenae</name>
    <dbReference type="NCBI Taxonomy" id="424488"/>
    <lineage>
        <taxon>Bacteria</taxon>
        <taxon>Pseudomonadati</taxon>
        <taxon>Verrucomicrobiota</taxon>
        <taxon>Opitutia</taxon>
        <taxon>Puniceicoccales</taxon>
        <taxon>Cerasicoccaceae</taxon>
        <taxon>Cerasicoccus</taxon>
    </lineage>
</organism>
<comment type="subcellular location">
    <subcellularLocation>
        <location evidence="8">Cytoplasm</location>
    </subcellularLocation>
</comment>
<evidence type="ECO:0000256" key="2">
    <source>
        <dbReference type="ARBA" id="ARBA00022598"/>
    </source>
</evidence>
<comment type="caution">
    <text evidence="11">The sequence shown here is derived from an EMBL/GenBank/DDBJ whole genome shotgun (WGS) entry which is preliminary data.</text>
</comment>
<keyword evidence="8" id="KW-0963">Cytoplasm</keyword>
<keyword evidence="2 8" id="KW-0436">Ligase</keyword>
<dbReference type="AlphaFoldDB" id="A0A8J3GCN8"/>
<dbReference type="InterPro" id="IPR004365">
    <property type="entry name" value="NA-bd_OB_tRNA"/>
</dbReference>
<dbReference type="InterPro" id="IPR018149">
    <property type="entry name" value="Lys-tRNA-synth_II_C"/>
</dbReference>
<evidence type="ECO:0000256" key="1">
    <source>
        <dbReference type="ARBA" id="ARBA00008226"/>
    </source>
</evidence>
<dbReference type="Proteomes" id="UP000642829">
    <property type="component" value="Unassembled WGS sequence"/>
</dbReference>
<reference evidence="11" key="2">
    <citation type="submission" date="2020-09" db="EMBL/GenBank/DDBJ databases">
        <authorList>
            <person name="Sun Q."/>
            <person name="Kim S."/>
        </authorList>
    </citation>
    <scope>NUCLEOTIDE SEQUENCE</scope>
    <source>
        <strain evidence="11">KCTC 12870</strain>
    </source>
</reference>
<keyword evidence="8 9" id="KW-0460">Magnesium</keyword>
<keyword evidence="4 8" id="KW-0547">Nucleotide-binding</keyword>
<dbReference type="PANTHER" id="PTHR42918">
    <property type="entry name" value="LYSYL-TRNA SYNTHETASE"/>
    <property type="match status" value="1"/>
</dbReference>
<feature type="binding site" evidence="8">
    <location>
        <position position="473"/>
    </location>
    <ligand>
        <name>Mg(2+)</name>
        <dbReference type="ChEBI" id="CHEBI:18420"/>
        <label>2</label>
    </ligand>
</feature>
<evidence type="ECO:0000313" key="12">
    <source>
        <dbReference type="Proteomes" id="UP000642829"/>
    </source>
</evidence>
<keyword evidence="12" id="KW-1185">Reference proteome</keyword>
<dbReference type="PRINTS" id="PR00982">
    <property type="entry name" value="TRNASYNTHLYS"/>
</dbReference>
<dbReference type="GO" id="GO:0004824">
    <property type="term" value="F:lysine-tRNA ligase activity"/>
    <property type="evidence" value="ECO:0007669"/>
    <property type="project" value="UniProtKB-UniRule"/>
</dbReference>
<protein>
    <recommendedName>
        <fullName evidence="8">Lysine--tRNA ligase</fullName>
        <ecNumber evidence="8">6.1.1.6</ecNumber>
    </recommendedName>
    <alternativeName>
        <fullName evidence="8">Lysyl-tRNA synthetase</fullName>
        <shortName evidence="8">LysRS</shortName>
    </alternativeName>
</protein>
<evidence type="ECO:0000256" key="7">
    <source>
        <dbReference type="ARBA" id="ARBA00048573"/>
    </source>
</evidence>
<comment type="subunit">
    <text evidence="8">Homodimer.</text>
</comment>
<evidence type="ECO:0000256" key="9">
    <source>
        <dbReference type="RuleBase" id="RU000336"/>
    </source>
</evidence>
<dbReference type="InterPro" id="IPR012340">
    <property type="entry name" value="NA-bd_OB-fold"/>
</dbReference>
<comment type="similarity">
    <text evidence="1 8">Belongs to the class-II aminoacyl-tRNA synthetase family.</text>
</comment>
<evidence type="ECO:0000256" key="3">
    <source>
        <dbReference type="ARBA" id="ARBA00022723"/>
    </source>
</evidence>
<gene>
    <name evidence="8 11" type="primary">lysS</name>
    <name evidence="11" type="ORF">GCM10007047_09080</name>
</gene>
<keyword evidence="3 8" id="KW-0479">Metal-binding</keyword>
<comment type="cofactor">
    <cofactor evidence="8 9">
        <name>Mg(2+)</name>
        <dbReference type="ChEBI" id="CHEBI:18420"/>
    </cofactor>
    <text evidence="8 9">Binds 3 Mg(2+) ions per subunit.</text>
</comment>
<dbReference type="EMBL" id="BMXG01000004">
    <property type="protein sequence ID" value="GHB95477.1"/>
    <property type="molecule type" value="Genomic_DNA"/>
</dbReference>
<dbReference type="PROSITE" id="PS50862">
    <property type="entry name" value="AA_TRNA_LIGASE_II"/>
    <property type="match status" value="1"/>
</dbReference>
<dbReference type="GO" id="GO:0006430">
    <property type="term" value="P:lysyl-tRNA aminoacylation"/>
    <property type="evidence" value="ECO:0007669"/>
    <property type="project" value="UniProtKB-UniRule"/>
</dbReference>
<dbReference type="NCBIfam" id="TIGR00499">
    <property type="entry name" value="lysS_bact"/>
    <property type="match status" value="1"/>
</dbReference>
<dbReference type="InterPro" id="IPR044136">
    <property type="entry name" value="Lys-tRNA-ligase_II_N"/>
</dbReference>
<evidence type="ECO:0000256" key="4">
    <source>
        <dbReference type="ARBA" id="ARBA00022741"/>
    </source>
</evidence>
<evidence type="ECO:0000259" key="10">
    <source>
        <dbReference type="PROSITE" id="PS50862"/>
    </source>
</evidence>
<dbReference type="Pfam" id="PF01336">
    <property type="entry name" value="tRNA_anti-codon"/>
    <property type="match status" value="1"/>
</dbReference>